<keyword evidence="6" id="KW-0961">Cell wall biogenesis/degradation</keyword>
<dbReference type="GO" id="GO:0009252">
    <property type="term" value="P:peptidoglycan biosynthetic process"/>
    <property type="evidence" value="ECO:0007669"/>
    <property type="project" value="UniProtKB-KW"/>
</dbReference>
<dbReference type="Gene3D" id="3.40.630.30">
    <property type="match status" value="1"/>
</dbReference>
<organism evidence="7 8">
    <name type="scientific">Mariniphaga sediminis</name>
    <dbReference type="NCBI Taxonomy" id="1628158"/>
    <lineage>
        <taxon>Bacteria</taxon>
        <taxon>Pseudomonadati</taxon>
        <taxon>Bacteroidota</taxon>
        <taxon>Bacteroidia</taxon>
        <taxon>Marinilabiliales</taxon>
        <taxon>Prolixibacteraceae</taxon>
        <taxon>Mariniphaga</taxon>
    </lineage>
</organism>
<dbReference type="Pfam" id="PF02388">
    <property type="entry name" value="FemAB"/>
    <property type="match status" value="2"/>
</dbReference>
<evidence type="ECO:0000256" key="2">
    <source>
        <dbReference type="ARBA" id="ARBA00022679"/>
    </source>
</evidence>
<evidence type="ECO:0000256" key="4">
    <source>
        <dbReference type="ARBA" id="ARBA00022984"/>
    </source>
</evidence>
<keyword evidence="3" id="KW-0133">Cell shape</keyword>
<evidence type="ECO:0000256" key="3">
    <source>
        <dbReference type="ARBA" id="ARBA00022960"/>
    </source>
</evidence>
<dbReference type="Proteomes" id="UP000266441">
    <property type="component" value="Unassembled WGS sequence"/>
</dbReference>
<dbReference type="InterPro" id="IPR003447">
    <property type="entry name" value="FEMABX"/>
</dbReference>
<dbReference type="EMBL" id="QWET01000002">
    <property type="protein sequence ID" value="RIH66707.1"/>
    <property type="molecule type" value="Genomic_DNA"/>
</dbReference>
<dbReference type="GO" id="GO:0071555">
    <property type="term" value="P:cell wall organization"/>
    <property type="evidence" value="ECO:0007669"/>
    <property type="project" value="UniProtKB-KW"/>
</dbReference>
<evidence type="ECO:0000256" key="5">
    <source>
        <dbReference type="ARBA" id="ARBA00023315"/>
    </source>
</evidence>
<dbReference type="PROSITE" id="PS51191">
    <property type="entry name" value="FEMABX"/>
    <property type="match status" value="1"/>
</dbReference>
<dbReference type="PANTHER" id="PTHR36174:SF1">
    <property type="entry name" value="LIPID II:GLYCINE GLYCYLTRANSFERASE"/>
    <property type="match status" value="1"/>
</dbReference>
<reference evidence="7 8" key="1">
    <citation type="journal article" date="2015" name="Int. J. Syst. Evol. Microbiol.">
        <title>Mariniphaga sediminis sp. nov., isolated from coastal sediment.</title>
        <authorList>
            <person name="Wang F.Q."/>
            <person name="Shen Q.Y."/>
            <person name="Chen G.J."/>
            <person name="Du Z.J."/>
        </authorList>
    </citation>
    <scope>NUCLEOTIDE SEQUENCE [LARGE SCALE GENOMIC DNA]</scope>
    <source>
        <strain evidence="7 8">SY21</strain>
    </source>
</reference>
<evidence type="ECO:0000313" key="7">
    <source>
        <dbReference type="EMBL" id="RIH66707.1"/>
    </source>
</evidence>
<keyword evidence="4" id="KW-0573">Peptidoglycan synthesis</keyword>
<dbReference type="SUPFAM" id="SSF55729">
    <property type="entry name" value="Acyl-CoA N-acyltransferases (Nat)"/>
    <property type="match status" value="1"/>
</dbReference>
<keyword evidence="8" id="KW-1185">Reference proteome</keyword>
<gene>
    <name evidence="7" type="ORF">D1164_03665</name>
</gene>
<dbReference type="GO" id="GO:0008360">
    <property type="term" value="P:regulation of cell shape"/>
    <property type="evidence" value="ECO:0007669"/>
    <property type="project" value="UniProtKB-KW"/>
</dbReference>
<dbReference type="OrthoDB" id="9785911at2"/>
<keyword evidence="2 7" id="KW-0808">Transferase</keyword>
<comment type="similarity">
    <text evidence="1">Belongs to the FemABX family.</text>
</comment>
<keyword evidence="5" id="KW-0012">Acyltransferase</keyword>
<evidence type="ECO:0000256" key="1">
    <source>
        <dbReference type="ARBA" id="ARBA00009943"/>
    </source>
</evidence>
<dbReference type="AlphaFoldDB" id="A0A399D569"/>
<evidence type="ECO:0000256" key="6">
    <source>
        <dbReference type="ARBA" id="ARBA00023316"/>
    </source>
</evidence>
<accession>A0A399D569</accession>
<proteinExistence type="inferred from homology"/>
<dbReference type="RefSeq" id="WP_119348580.1">
    <property type="nucleotide sequence ID" value="NZ_QWET01000002.1"/>
</dbReference>
<dbReference type="PANTHER" id="PTHR36174">
    <property type="entry name" value="LIPID II:GLYCINE GLYCYLTRANSFERASE"/>
    <property type="match status" value="1"/>
</dbReference>
<dbReference type="GO" id="GO:0016755">
    <property type="term" value="F:aminoacyltransferase activity"/>
    <property type="evidence" value="ECO:0007669"/>
    <property type="project" value="InterPro"/>
</dbReference>
<evidence type="ECO:0000313" key="8">
    <source>
        <dbReference type="Proteomes" id="UP000266441"/>
    </source>
</evidence>
<dbReference type="InterPro" id="IPR016181">
    <property type="entry name" value="Acyl_CoA_acyltransferase"/>
</dbReference>
<protein>
    <submittedName>
        <fullName evidence="7">Peptidoglycan bridge formation glycyltransferase FemA/FemB family protein</fullName>
    </submittedName>
</protein>
<comment type="caution">
    <text evidence="7">The sequence shown here is derived from an EMBL/GenBank/DDBJ whole genome shotgun (WGS) entry which is preliminary data.</text>
</comment>
<name>A0A399D569_9BACT</name>
<sequence>MPCKILKKDVQDIIASNIVQQTWFWAKIKDRQGFSPIAFEYQATDDLFFPASFGGKNIQDDILVLIRYINDTHCFAYVPYGPEGEPDFENQGVFLEELSEVLREYLPPNCILIRYDLPWENQWANEEDFFNDQGDWIGPPSFKSQEFRVNFNTHNWNLMKSPSDNLPSNTIFLDLEQSKESLLQKMKPKTRYNIRLSEKKGVRVKSYGMEKLDEWYKLYRETAFRNNFILHPKENFRTFLEKQQNDREDVDIRLLMADYEGEYLAAMFLTLSNKRGTYLYGASSGSKRNLMATYAVQWEGIRLAHRAGCEEYDMFGAAPNSNPGHPLFGLYRFKRGFGGDLYHRMGCWDYPLDKEQYMAFRAQEVKNQGYHIN</sequence>
<dbReference type="InterPro" id="IPR050644">
    <property type="entry name" value="PG_Glycine_Bridge_Synth"/>
</dbReference>